<feature type="region of interest" description="Disordered" evidence="7">
    <location>
        <begin position="53"/>
        <end position="74"/>
    </location>
</feature>
<dbReference type="HOGENOM" id="CLU_004404_1_0_1"/>
<dbReference type="CDD" id="cd18793">
    <property type="entry name" value="SF2_C_SNF"/>
    <property type="match status" value="1"/>
</dbReference>
<dbReference type="AlphaFoldDB" id="W1NUF4"/>
<keyword evidence="3" id="KW-0378">Hydrolase</keyword>
<dbReference type="Pfam" id="PF00176">
    <property type="entry name" value="SNF2-rel_dom"/>
    <property type="match status" value="1"/>
</dbReference>
<organism evidence="10 11">
    <name type="scientific">Amborella trichopoda</name>
    <dbReference type="NCBI Taxonomy" id="13333"/>
    <lineage>
        <taxon>Eukaryota</taxon>
        <taxon>Viridiplantae</taxon>
        <taxon>Streptophyta</taxon>
        <taxon>Embryophyta</taxon>
        <taxon>Tracheophyta</taxon>
        <taxon>Spermatophyta</taxon>
        <taxon>Magnoliopsida</taxon>
        <taxon>Amborellales</taxon>
        <taxon>Amborellaceae</taxon>
        <taxon>Amborella</taxon>
    </lineage>
</organism>
<keyword evidence="11" id="KW-1185">Reference proteome</keyword>
<dbReference type="Gene3D" id="3.40.50.10810">
    <property type="entry name" value="Tandem AAA-ATPase domain"/>
    <property type="match status" value="1"/>
</dbReference>
<reference evidence="11" key="1">
    <citation type="journal article" date="2013" name="Science">
        <title>The Amborella genome and the evolution of flowering plants.</title>
        <authorList>
            <consortium name="Amborella Genome Project"/>
        </authorList>
    </citation>
    <scope>NUCLEOTIDE SEQUENCE [LARGE SCALE GENOMIC DNA]</scope>
</reference>
<dbReference type="InterPro" id="IPR038718">
    <property type="entry name" value="SNF2-like_sf"/>
</dbReference>
<dbReference type="STRING" id="13333.W1NUF4"/>
<dbReference type="GO" id="GO:0004386">
    <property type="term" value="F:helicase activity"/>
    <property type="evidence" value="ECO:0007669"/>
    <property type="project" value="UniProtKB-KW"/>
</dbReference>
<proteinExistence type="predicted"/>
<dbReference type="Proteomes" id="UP000017836">
    <property type="component" value="Unassembled WGS sequence"/>
</dbReference>
<dbReference type="EMBL" id="KI394767">
    <property type="protein sequence ID" value="ERN01247.1"/>
    <property type="molecule type" value="Genomic_DNA"/>
</dbReference>
<dbReference type="PROSITE" id="PS51194">
    <property type="entry name" value="HELICASE_CTER"/>
    <property type="match status" value="1"/>
</dbReference>
<accession>W1NUF4</accession>
<evidence type="ECO:0000256" key="7">
    <source>
        <dbReference type="SAM" id="MobiDB-lite"/>
    </source>
</evidence>
<dbReference type="InterPro" id="IPR027417">
    <property type="entry name" value="P-loop_NTPase"/>
</dbReference>
<dbReference type="GO" id="GO:0005634">
    <property type="term" value="C:nucleus"/>
    <property type="evidence" value="ECO:0007669"/>
    <property type="project" value="UniProtKB-SubCell"/>
</dbReference>
<evidence type="ECO:0000313" key="11">
    <source>
        <dbReference type="Proteomes" id="UP000017836"/>
    </source>
</evidence>
<dbReference type="InterPro" id="IPR000330">
    <property type="entry name" value="SNF2_N"/>
</dbReference>
<dbReference type="PANTHER" id="PTHR45821:SF1">
    <property type="entry name" value="ATP-DEPENDENT HELICASE FAMILY PROTEIN-RELATED"/>
    <property type="match status" value="1"/>
</dbReference>
<evidence type="ECO:0000256" key="4">
    <source>
        <dbReference type="ARBA" id="ARBA00022806"/>
    </source>
</evidence>
<dbReference type="Gramene" id="ERN01247">
    <property type="protein sequence ID" value="ERN01247"/>
    <property type="gene ID" value="AMTR_s00002p00244460"/>
</dbReference>
<evidence type="ECO:0000259" key="8">
    <source>
        <dbReference type="PROSITE" id="PS51192"/>
    </source>
</evidence>
<feature type="domain" description="Helicase C-terminal" evidence="9">
    <location>
        <begin position="850"/>
        <end position="1022"/>
    </location>
</feature>
<dbReference type="Gene3D" id="3.40.50.300">
    <property type="entry name" value="P-loop containing nucleotide triphosphate hydrolases"/>
    <property type="match status" value="1"/>
</dbReference>
<dbReference type="OMA" id="RCIDPTN"/>
<name>W1NUF4_AMBTC</name>
<dbReference type="GO" id="GO:0005524">
    <property type="term" value="F:ATP binding"/>
    <property type="evidence" value="ECO:0007669"/>
    <property type="project" value="UniProtKB-KW"/>
</dbReference>
<dbReference type="GO" id="GO:0016787">
    <property type="term" value="F:hydrolase activity"/>
    <property type="evidence" value="ECO:0007669"/>
    <property type="project" value="UniProtKB-KW"/>
</dbReference>
<evidence type="ECO:0000256" key="1">
    <source>
        <dbReference type="ARBA" id="ARBA00004123"/>
    </source>
</evidence>
<dbReference type="InterPro" id="IPR049730">
    <property type="entry name" value="SNF2/RAD54-like_C"/>
</dbReference>
<evidence type="ECO:0000256" key="2">
    <source>
        <dbReference type="ARBA" id="ARBA00022741"/>
    </source>
</evidence>
<dbReference type="SMART" id="SM00490">
    <property type="entry name" value="HELICc"/>
    <property type="match status" value="1"/>
</dbReference>
<keyword evidence="6" id="KW-0539">Nucleus</keyword>
<dbReference type="PROSITE" id="PS51192">
    <property type="entry name" value="HELICASE_ATP_BIND_1"/>
    <property type="match status" value="1"/>
</dbReference>
<comment type="subcellular location">
    <subcellularLocation>
        <location evidence="1">Nucleus</location>
    </subcellularLocation>
</comment>
<sequence>MSKVVIQSGQHSVLLNYPESPVCVYLRHIASLSRVGMRFGSTMWTRWVDPTVSGSSGQDPFDIDPSPVRSRSLNKVKKQQSTSAIWVVEAKNEIPYNVSLAVKEMLHDAMGVDEFGEPSTPSTPFENFGLLSLKQGCSRPSKKMRTSTEDEDYNGDTQFLLSYPQYKFVRPHRYAKGNSDLSDPFAFANLLGGVKDSKYGSVTEELKEVSIQSMNLKEKLREIYNAIGSPQKKLHDQNVFAHVKAKELNQTSPHLGTHQSGLPISPRLLQFGADNVVVIPNEGRGGQDRALAKDVILLSDDEEGCDGNPQAQVSFWALNHEIKYHQQCLGQSEKAQLFSRETQDDPQEKSDHTESKFGDDAFMGHDEDGQDAEEADEHADIWKEMTLALECSKNTTSENAEVSEEKGECNHSCTLEDDLGYVCQFCGVVQKRIETIFDFQWGKSSKSTRLPILDSQKPKGITEKTQSTELPRLRDFELDLTGDVISIHPRHMNEMKPHQIEGFNFLRKNLLTDKPGGCILAHAPGSGKTFLIISFLQSFLAKYPEARPLIVLPKGILHTWLKEFKKWQVENIPLFDMYSSSKSEARSAQLEVLRMWQDEKSILFLGYKQFASIVCDDKENTLNTACQDILLKVPGLLILDEGHTPRNSETDILHSLSKVQTPRKVVLSGTLFQNHVQEVFNILDLVRPNYLKTVNSRAIVKRLLSRVPLSGGSKRKFKAQVDKNFCDLIEDTLQSEDMGARTRVLQDLRELTGKVLHYYKGDFLDELPGLIDFTVMLELSPRQKDAINGLQKLETKGEFKRRVVSCAVCMHPSLEELSKAAAASNKGGISADFNKALDEIISNLNVDDGVKTKFVLNILSQSEATGEKLLVFSQYRLPLIFLERLVITRKRWLPGREIFQISGDSGLEEREECMEKFNNSPDARVLFGSIKACGEGISLVGANRVIILDVHLNPSVTRQAVSRAFRPGQKKKVYTYRLVSNDSAEKDDHYAALRKELISKVWFEWSGLHDDQAFQMDEVDVNDCDDDFFENASLREMVKALYKSPKGLKVLRAWVMWYSKAESIAIPNDGRLQINWCGVHWDIRPGIVNHRPSV</sequence>
<dbReference type="SMART" id="SM00487">
    <property type="entry name" value="DEXDc"/>
    <property type="match status" value="1"/>
</dbReference>
<dbReference type="SUPFAM" id="SSF52540">
    <property type="entry name" value="P-loop containing nucleoside triphosphate hydrolases"/>
    <property type="match status" value="2"/>
</dbReference>
<evidence type="ECO:0000256" key="3">
    <source>
        <dbReference type="ARBA" id="ARBA00022801"/>
    </source>
</evidence>
<evidence type="ECO:0000256" key="6">
    <source>
        <dbReference type="ARBA" id="ARBA00023242"/>
    </source>
</evidence>
<evidence type="ECO:0000313" key="10">
    <source>
        <dbReference type="EMBL" id="ERN01247.1"/>
    </source>
</evidence>
<keyword evidence="4" id="KW-0347">Helicase</keyword>
<dbReference type="InterPro" id="IPR001650">
    <property type="entry name" value="Helicase_C-like"/>
</dbReference>
<keyword evidence="2" id="KW-0547">Nucleotide-binding</keyword>
<dbReference type="InterPro" id="IPR044567">
    <property type="entry name" value="CLSY/DRD1"/>
</dbReference>
<dbReference type="InterPro" id="IPR014001">
    <property type="entry name" value="Helicase_ATP-bd"/>
</dbReference>
<evidence type="ECO:0008006" key="12">
    <source>
        <dbReference type="Google" id="ProtNLM"/>
    </source>
</evidence>
<dbReference type="Pfam" id="PF00271">
    <property type="entry name" value="Helicase_C"/>
    <property type="match status" value="1"/>
</dbReference>
<keyword evidence="5" id="KW-0067">ATP-binding</keyword>
<evidence type="ECO:0000256" key="5">
    <source>
        <dbReference type="ARBA" id="ARBA00022840"/>
    </source>
</evidence>
<feature type="compositionally biased region" description="Basic and acidic residues" evidence="7">
    <location>
        <begin position="341"/>
        <end position="367"/>
    </location>
</feature>
<feature type="region of interest" description="Disordered" evidence="7">
    <location>
        <begin position="337"/>
        <end position="376"/>
    </location>
</feature>
<dbReference type="GO" id="GO:0080188">
    <property type="term" value="P:gene silencing by siRNA-directed DNA methylation"/>
    <property type="evidence" value="ECO:0007669"/>
    <property type="project" value="InterPro"/>
</dbReference>
<dbReference type="eggNOG" id="KOG0390">
    <property type="taxonomic scope" value="Eukaryota"/>
</dbReference>
<feature type="domain" description="Helicase ATP-binding" evidence="8">
    <location>
        <begin position="509"/>
        <end position="689"/>
    </location>
</feature>
<dbReference type="PANTHER" id="PTHR45821">
    <property type="entry name" value="SNF2 DOMAIN-CONTAINING PROTEIN CLASSY 2-RELATED"/>
    <property type="match status" value="1"/>
</dbReference>
<evidence type="ECO:0000259" key="9">
    <source>
        <dbReference type="PROSITE" id="PS51194"/>
    </source>
</evidence>
<protein>
    <recommendedName>
        <fullName evidence="12">Helicase ATP-binding domain-containing protein</fullName>
    </recommendedName>
</protein>
<gene>
    <name evidence="10" type="ORF">AMTR_s00002p00244460</name>
</gene>